<feature type="transmembrane region" description="Helical" evidence="8">
    <location>
        <begin position="70"/>
        <end position="89"/>
    </location>
</feature>
<feature type="transmembrane region" description="Helical" evidence="8">
    <location>
        <begin position="126"/>
        <end position="147"/>
    </location>
</feature>
<gene>
    <name evidence="8" type="primary">rnfE</name>
    <name evidence="9" type="ORF">CDO51_05800</name>
</gene>
<name>A0A226C0C1_9FIRM</name>
<comment type="subunit">
    <text evidence="8">The complex is composed of six subunits: RnfA, RnfB, RnfC, RnfD, RnfE and RnfG.</text>
</comment>
<proteinExistence type="inferred from homology"/>
<feature type="transmembrane region" description="Helical" evidence="8">
    <location>
        <begin position="95"/>
        <end position="114"/>
    </location>
</feature>
<dbReference type="Proteomes" id="UP000214588">
    <property type="component" value="Unassembled WGS sequence"/>
</dbReference>
<reference evidence="9 10" key="1">
    <citation type="submission" date="2017-06" db="EMBL/GenBank/DDBJ databases">
        <title>Draft Genome Sequence of Natranaerobius trueperi halophilic, alkalithermophilic bacteria from soda lakes.</title>
        <authorList>
            <person name="Zhao B."/>
        </authorList>
    </citation>
    <scope>NUCLEOTIDE SEQUENCE [LARGE SCALE GENOMIC DNA]</scope>
    <source>
        <strain evidence="9 10">DSM 18760</strain>
    </source>
</reference>
<dbReference type="PANTHER" id="PTHR30586:SF0">
    <property type="entry name" value="ION-TRANSLOCATING OXIDOREDUCTASE COMPLEX SUBUNIT E"/>
    <property type="match status" value="1"/>
</dbReference>
<protein>
    <recommendedName>
        <fullName evidence="8">Ion-translocating oxidoreductase complex subunit E</fullName>
        <ecNumber evidence="8">7.-.-.-</ecNumber>
    </recommendedName>
    <alternativeName>
        <fullName evidence="8">Rnf electron transport complex subunit E</fullName>
    </alternativeName>
</protein>
<evidence type="ECO:0000256" key="2">
    <source>
        <dbReference type="ARBA" id="ARBA00022448"/>
    </source>
</evidence>
<accession>A0A226C0C1</accession>
<keyword evidence="4 8" id="KW-1278">Translocase</keyword>
<evidence type="ECO:0000256" key="4">
    <source>
        <dbReference type="ARBA" id="ARBA00022967"/>
    </source>
</evidence>
<dbReference type="NCBIfam" id="TIGR01948">
    <property type="entry name" value="rnfE"/>
    <property type="match status" value="1"/>
</dbReference>
<evidence type="ECO:0000256" key="6">
    <source>
        <dbReference type="ARBA" id="ARBA00022989"/>
    </source>
</evidence>
<dbReference type="AlphaFoldDB" id="A0A226C0C1"/>
<dbReference type="Pfam" id="PF02508">
    <property type="entry name" value="Rnf-Nqr"/>
    <property type="match status" value="1"/>
</dbReference>
<organism evidence="9 10">
    <name type="scientific">Natranaerobius trueperi</name>
    <dbReference type="NCBI Taxonomy" id="759412"/>
    <lineage>
        <taxon>Bacteria</taxon>
        <taxon>Bacillati</taxon>
        <taxon>Bacillota</taxon>
        <taxon>Clostridia</taxon>
        <taxon>Natranaerobiales</taxon>
        <taxon>Natranaerobiaceae</taxon>
        <taxon>Natranaerobius</taxon>
    </lineage>
</organism>
<evidence type="ECO:0000256" key="3">
    <source>
        <dbReference type="ARBA" id="ARBA00022692"/>
    </source>
</evidence>
<feature type="transmembrane region" description="Helical" evidence="8">
    <location>
        <begin position="38"/>
        <end position="58"/>
    </location>
</feature>
<feature type="transmembrane region" description="Helical" evidence="8">
    <location>
        <begin position="178"/>
        <end position="200"/>
    </location>
</feature>
<keyword evidence="5 8" id="KW-0249">Electron transport</keyword>
<comment type="caution">
    <text evidence="9">The sequence shown here is derived from an EMBL/GenBank/DDBJ whole genome shotgun (WGS) entry which is preliminary data.</text>
</comment>
<dbReference type="GO" id="GO:0022900">
    <property type="term" value="P:electron transport chain"/>
    <property type="evidence" value="ECO:0007669"/>
    <property type="project" value="UniProtKB-UniRule"/>
</dbReference>
<evidence type="ECO:0000256" key="1">
    <source>
        <dbReference type="ARBA" id="ARBA00004127"/>
    </source>
</evidence>
<comment type="function">
    <text evidence="8">Part of a membrane-bound complex that couples electron transfer with translocation of ions across the membrane.</text>
</comment>
<dbReference type="GO" id="GO:0012505">
    <property type="term" value="C:endomembrane system"/>
    <property type="evidence" value="ECO:0007669"/>
    <property type="project" value="UniProtKB-SubCell"/>
</dbReference>
<keyword evidence="8" id="KW-1003">Cell membrane</keyword>
<evidence type="ECO:0000256" key="7">
    <source>
        <dbReference type="ARBA" id="ARBA00023136"/>
    </source>
</evidence>
<dbReference type="EC" id="7.-.-.-" evidence="8"/>
<comment type="similarity">
    <text evidence="8">Belongs to the NqrDE/RnfAE family.</text>
</comment>
<dbReference type="NCBIfam" id="NF009070">
    <property type="entry name" value="PRK12405.1"/>
    <property type="match status" value="1"/>
</dbReference>
<keyword evidence="6 8" id="KW-1133">Transmembrane helix</keyword>
<dbReference type="RefSeq" id="WP_089023359.1">
    <property type="nucleotide sequence ID" value="NZ_NIQC01000010.1"/>
</dbReference>
<dbReference type="HAMAP" id="MF_00478">
    <property type="entry name" value="RsxE_RnfE"/>
    <property type="match status" value="1"/>
</dbReference>
<keyword evidence="10" id="KW-1185">Reference proteome</keyword>
<sequence>MNFSDAFSQGMVKENGLYRQLLGLCPALAVTQTAINSLGLGMATMAVLLASNIVISLLKDLIPKKIRIPAYIVIIATFVTMVDMFLEAFTPDLHGALGIFIPLIVTNCLILGRAEAFASKNNVSNALADGLGMGAGFTLALLSLGVVREILGSGSLFGIPFVHQFFEMFGAEFEPIQIFAQPAGAFFALGLLLALFNVIYQKLQYD</sequence>
<dbReference type="OrthoDB" id="9790976at2"/>
<keyword evidence="3 8" id="KW-0812">Transmembrane</keyword>
<dbReference type="PIRSF" id="PIRSF006102">
    <property type="entry name" value="NQR_DE"/>
    <property type="match status" value="1"/>
</dbReference>
<evidence type="ECO:0000313" key="10">
    <source>
        <dbReference type="Proteomes" id="UP000214588"/>
    </source>
</evidence>
<dbReference type="PANTHER" id="PTHR30586">
    <property type="entry name" value="ELECTRON TRANSPORT COMPLEX PROTEIN RNFE"/>
    <property type="match status" value="1"/>
</dbReference>
<evidence type="ECO:0000256" key="5">
    <source>
        <dbReference type="ARBA" id="ARBA00022982"/>
    </source>
</evidence>
<keyword evidence="7 8" id="KW-0472">Membrane</keyword>
<dbReference type="EMBL" id="NIQC01000010">
    <property type="protein sequence ID" value="OWZ83899.1"/>
    <property type="molecule type" value="Genomic_DNA"/>
</dbReference>
<evidence type="ECO:0000313" key="9">
    <source>
        <dbReference type="EMBL" id="OWZ83899.1"/>
    </source>
</evidence>
<dbReference type="InterPro" id="IPR003667">
    <property type="entry name" value="NqrDE/RnfAE"/>
</dbReference>
<comment type="subcellular location">
    <subcellularLocation>
        <location evidence="8">Cell membrane</location>
        <topology evidence="8">Multi-pass membrane protein</topology>
    </subcellularLocation>
    <subcellularLocation>
        <location evidence="1">Endomembrane system</location>
        <topology evidence="1">Multi-pass membrane protein</topology>
    </subcellularLocation>
</comment>
<dbReference type="GO" id="GO:0005886">
    <property type="term" value="C:plasma membrane"/>
    <property type="evidence" value="ECO:0007669"/>
    <property type="project" value="UniProtKB-SubCell"/>
</dbReference>
<dbReference type="InterPro" id="IPR010968">
    <property type="entry name" value="RnfE"/>
</dbReference>
<keyword evidence="2 8" id="KW-0813">Transport</keyword>
<evidence type="ECO:0000256" key="8">
    <source>
        <dbReference type="HAMAP-Rule" id="MF_00478"/>
    </source>
</evidence>